<feature type="transmembrane region" description="Helical" evidence="2">
    <location>
        <begin position="16"/>
        <end position="36"/>
    </location>
</feature>
<organism evidence="3 4">
    <name type="scientific">Saltatorellus ferox</name>
    <dbReference type="NCBI Taxonomy" id="2528018"/>
    <lineage>
        <taxon>Bacteria</taxon>
        <taxon>Pseudomonadati</taxon>
        <taxon>Planctomycetota</taxon>
        <taxon>Planctomycetia</taxon>
        <taxon>Planctomycetia incertae sedis</taxon>
        <taxon>Saltatorellus</taxon>
    </lineage>
</organism>
<dbReference type="AlphaFoldDB" id="A0A518EQ85"/>
<sequence>MPSETTEAVRQSSSHLWLVAGIPTLLILAFLLYTAVSQSKKSGETGDVPSEDSSQATSPDDE</sequence>
<keyword evidence="2" id="KW-1133">Transmembrane helix</keyword>
<protein>
    <submittedName>
        <fullName evidence="3">Uncharacterized protein</fullName>
    </submittedName>
</protein>
<reference evidence="3 4" key="1">
    <citation type="submission" date="2019-02" db="EMBL/GenBank/DDBJ databases">
        <title>Deep-cultivation of Planctomycetes and their phenomic and genomic characterization uncovers novel biology.</title>
        <authorList>
            <person name="Wiegand S."/>
            <person name="Jogler M."/>
            <person name="Boedeker C."/>
            <person name="Pinto D."/>
            <person name="Vollmers J."/>
            <person name="Rivas-Marin E."/>
            <person name="Kohn T."/>
            <person name="Peeters S.H."/>
            <person name="Heuer A."/>
            <person name="Rast P."/>
            <person name="Oberbeckmann S."/>
            <person name="Bunk B."/>
            <person name="Jeske O."/>
            <person name="Meyerdierks A."/>
            <person name="Storesund J.E."/>
            <person name="Kallscheuer N."/>
            <person name="Luecker S."/>
            <person name="Lage O.M."/>
            <person name="Pohl T."/>
            <person name="Merkel B.J."/>
            <person name="Hornburger P."/>
            <person name="Mueller R.-W."/>
            <person name="Bruemmer F."/>
            <person name="Labrenz M."/>
            <person name="Spormann A.M."/>
            <person name="Op den Camp H."/>
            <person name="Overmann J."/>
            <person name="Amann R."/>
            <person name="Jetten M.S.M."/>
            <person name="Mascher T."/>
            <person name="Medema M.H."/>
            <person name="Devos D.P."/>
            <person name="Kaster A.-K."/>
            <person name="Ovreas L."/>
            <person name="Rohde M."/>
            <person name="Galperin M.Y."/>
            <person name="Jogler C."/>
        </authorList>
    </citation>
    <scope>NUCLEOTIDE SEQUENCE [LARGE SCALE GENOMIC DNA]</scope>
    <source>
        <strain evidence="3 4">Poly30</strain>
    </source>
</reference>
<dbReference type="EMBL" id="CP036434">
    <property type="protein sequence ID" value="QDV06254.1"/>
    <property type="molecule type" value="Genomic_DNA"/>
</dbReference>
<evidence type="ECO:0000256" key="1">
    <source>
        <dbReference type="SAM" id="MobiDB-lite"/>
    </source>
</evidence>
<evidence type="ECO:0000313" key="4">
    <source>
        <dbReference type="Proteomes" id="UP000320390"/>
    </source>
</evidence>
<keyword evidence="2" id="KW-0472">Membrane</keyword>
<dbReference type="Proteomes" id="UP000320390">
    <property type="component" value="Chromosome"/>
</dbReference>
<feature type="compositionally biased region" description="Polar residues" evidence="1">
    <location>
        <begin position="51"/>
        <end position="62"/>
    </location>
</feature>
<keyword evidence="4" id="KW-1185">Reference proteome</keyword>
<proteinExistence type="predicted"/>
<dbReference type="RefSeq" id="WP_145196273.1">
    <property type="nucleotide sequence ID" value="NZ_CP036434.1"/>
</dbReference>
<feature type="region of interest" description="Disordered" evidence="1">
    <location>
        <begin position="40"/>
        <end position="62"/>
    </location>
</feature>
<evidence type="ECO:0000256" key="2">
    <source>
        <dbReference type="SAM" id="Phobius"/>
    </source>
</evidence>
<keyword evidence="2" id="KW-0812">Transmembrane</keyword>
<gene>
    <name evidence="3" type="ORF">Poly30_17620</name>
</gene>
<accession>A0A518EQ85</accession>
<evidence type="ECO:0000313" key="3">
    <source>
        <dbReference type="EMBL" id="QDV06254.1"/>
    </source>
</evidence>
<name>A0A518EQ85_9BACT</name>